<dbReference type="InterPro" id="IPR037523">
    <property type="entry name" value="VOC_core"/>
</dbReference>
<dbReference type="EMBL" id="BONC01000011">
    <property type="protein sequence ID" value="GIF55959.1"/>
    <property type="molecule type" value="Genomic_DNA"/>
</dbReference>
<comment type="caution">
    <text evidence="2">The sequence shown here is derived from an EMBL/GenBank/DDBJ whole genome shotgun (WGS) entry which is preliminary data.</text>
</comment>
<dbReference type="RefSeq" id="WP_203701762.1">
    <property type="nucleotide sequence ID" value="NZ_BAAALU010000008.1"/>
</dbReference>
<proteinExistence type="predicted"/>
<dbReference type="Proteomes" id="UP000624325">
    <property type="component" value="Unassembled WGS sequence"/>
</dbReference>
<dbReference type="SUPFAM" id="SSF54593">
    <property type="entry name" value="Glyoxalase/Bleomycin resistance protein/Dihydroxybiphenyl dioxygenase"/>
    <property type="match status" value="1"/>
</dbReference>
<dbReference type="Pfam" id="PF00903">
    <property type="entry name" value="Glyoxalase"/>
    <property type="match status" value="1"/>
</dbReference>
<organism evidence="2 3">
    <name type="scientific">Asanoa iriomotensis</name>
    <dbReference type="NCBI Taxonomy" id="234613"/>
    <lineage>
        <taxon>Bacteria</taxon>
        <taxon>Bacillati</taxon>
        <taxon>Actinomycetota</taxon>
        <taxon>Actinomycetes</taxon>
        <taxon>Micromonosporales</taxon>
        <taxon>Micromonosporaceae</taxon>
        <taxon>Asanoa</taxon>
    </lineage>
</organism>
<protein>
    <submittedName>
        <fullName evidence="2">Lactoylglutathione lyase</fullName>
    </submittedName>
</protein>
<dbReference type="Gene3D" id="3.10.180.10">
    <property type="entry name" value="2,3-Dihydroxybiphenyl 1,2-Dioxygenase, domain 1"/>
    <property type="match status" value="1"/>
</dbReference>
<dbReference type="PANTHER" id="PTHR21366">
    <property type="entry name" value="GLYOXALASE FAMILY PROTEIN"/>
    <property type="match status" value="1"/>
</dbReference>
<dbReference type="InterPro" id="IPR029068">
    <property type="entry name" value="Glyas_Bleomycin-R_OHBP_Dase"/>
</dbReference>
<keyword evidence="3" id="KW-1185">Reference proteome</keyword>
<dbReference type="InterPro" id="IPR050383">
    <property type="entry name" value="GlyoxalaseI/FosfomycinResist"/>
</dbReference>
<gene>
    <name evidence="2" type="primary">gloA</name>
    <name evidence="2" type="ORF">Air01nite_20540</name>
</gene>
<dbReference type="PROSITE" id="PS51819">
    <property type="entry name" value="VOC"/>
    <property type="match status" value="1"/>
</dbReference>
<evidence type="ECO:0000259" key="1">
    <source>
        <dbReference type="PROSITE" id="PS51819"/>
    </source>
</evidence>
<feature type="domain" description="VOC" evidence="1">
    <location>
        <begin position="2"/>
        <end position="121"/>
    </location>
</feature>
<dbReference type="InterPro" id="IPR004360">
    <property type="entry name" value="Glyas_Fos-R_dOase_dom"/>
</dbReference>
<keyword evidence="2" id="KW-0456">Lyase</keyword>
<accession>A0ABQ4BZL4</accession>
<dbReference type="PANTHER" id="PTHR21366:SF14">
    <property type="entry name" value="GLYOXALASE DOMAIN-CONTAINING PROTEIN 5"/>
    <property type="match status" value="1"/>
</dbReference>
<evidence type="ECO:0000313" key="2">
    <source>
        <dbReference type="EMBL" id="GIF55959.1"/>
    </source>
</evidence>
<reference evidence="2 3" key="1">
    <citation type="submission" date="2021-01" db="EMBL/GenBank/DDBJ databases">
        <title>Whole genome shotgun sequence of Asanoa iriomotensis NBRC 100142.</title>
        <authorList>
            <person name="Komaki H."/>
            <person name="Tamura T."/>
        </authorList>
    </citation>
    <scope>NUCLEOTIDE SEQUENCE [LARGE SCALE GENOMIC DNA]</scope>
    <source>
        <strain evidence="2 3">NBRC 100142</strain>
    </source>
</reference>
<sequence length="136" mass="14602">MRTLHFGLRVADLERSLAFYTGLGYRVLGSVAETPFGSLTMIRLPGDEFVAIELVHDPARPPAGNRLNHFVVRVESMAGAVEALAARGISVEEPSSPDGTAEFLTAWVTDPDGNRIELVQWPPGHSDGMSESDLGG</sequence>
<name>A0ABQ4BZL4_9ACTN</name>
<dbReference type="GO" id="GO:0016829">
    <property type="term" value="F:lyase activity"/>
    <property type="evidence" value="ECO:0007669"/>
    <property type="project" value="UniProtKB-KW"/>
</dbReference>
<evidence type="ECO:0000313" key="3">
    <source>
        <dbReference type="Proteomes" id="UP000624325"/>
    </source>
</evidence>
<dbReference type="CDD" id="cd06587">
    <property type="entry name" value="VOC"/>
    <property type="match status" value="1"/>
</dbReference>